<dbReference type="InterPro" id="IPR036318">
    <property type="entry name" value="FAD-bd_PCMH-like_sf"/>
</dbReference>
<evidence type="ECO:0000256" key="6">
    <source>
        <dbReference type="ARBA" id="ARBA00023180"/>
    </source>
</evidence>
<keyword evidence="5" id="KW-0274">FAD</keyword>
<dbReference type="PANTHER" id="PTHR32448">
    <property type="entry name" value="OS08G0158400 PROTEIN"/>
    <property type="match status" value="1"/>
</dbReference>
<protein>
    <recommendedName>
        <fullName evidence="8">FAD-binding PCMH-type domain-containing protein</fullName>
    </recommendedName>
</protein>
<keyword evidence="4 7" id="KW-0732">Signal</keyword>
<name>A0ABU6X421_9FABA</name>
<dbReference type="Pfam" id="PF08031">
    <property type="entry name" value="BBE"/>
    <property type="match status" value="1"/>
</dbReference>
<comment type="similarity">
    <text evidence="2">Belongs to the oxygen-dependent FAD-linked oxidoreductase family.</text>
</comment>
<accession>A0ABU6X421</accession>
<dbReference type="Proteomes" id="UP001341840">
    <property type="component" value="Unassembled WGS sequence"/>
</dbReference>
<dbReference type="PROSITE" id="PS51257">
    <property type="entry name" value="PROKAR_LIPOPROTEIN"/>
    <property type="match status" value="1"/>
</dbReference>
<organism evidence="9 10">
    <name type="scientific">Stylosanthes scabra</name>
    <dbReference type="NCBI Taxonomy" id="79078"/>
    <lineage>
        <taxon>Eukaryota</taxon>
        <taxon>Viridiplantae</taxon>
        <taxon>Streptophyta</taxon>
        <taxon>Embryophyta</taxon>
        <taxon>Tracheophyta</taxon>
        <taxon>Spermatophyta</taxon>
        <taxon>Magnoliopsida</taxon>
        <taxon>eudicotyledons</taxon>
        <taxon>Gunneridae</taxon>
        <taxon>Pentapetalae</taxon>
        <taxon>rosids</taxon>
        <taxon>fabids</taxon>
        <taxon>Fabales</taxon>
        <taxon>Fabaceae</taxon>
        <taxon>Papilionoideae</taxon>
        <taxon>50 kb inversion clade</taxon>
        <taxon>dalbergioids sensu lato</taxon>
        <taxon>Dalbergieae</taxon>
        <taxon>Pterocarpus clade</taxon>
        <taxon>Stylosanthes</taxon>
    </lineage>
</organism>
<dbReference type="Gene3D" id="3.30.43.10">
    <property type="entry name" value="Uridine Diphospho-n-acetylenolpyruvylglucosamine Reductase, domain 2"/>
    <property type="match status" value="1"/>
</dbReference>
<evidence type="ECO:0000256" key="4">
    <source>
        <dbReference type="ARBA" id="ARBA00022729"/>
    </source>
</evidence>
<feature type="domain" description="FAD-binding PCMH-type" evidence="8">
    <location>
        <begin position="74"/>
        <end position="248"/>
    </location>
</feature>
<evidence type="ECO:0000259" key="8">
    <source>
        <dbReference type="PROSITE" id="PS51387"/>
    </source>
</evidence>
<feature type="signal peptide" evidence="7">
    <location>
        <begin position="1"/>
        <end position="25"/>
    </location>
</feature>
<evidence type="ECO:0000256" key="3">
    <source>
        <dbReference type="ARBA" id="ARBA00022630"/>
    </source>
</evidence>
<dbReference type="Gene3D" id="3.40.462.20">
    <property type="match status" value="1"/>
</dbReference>
<dbReference type="InterPro" id="IPR016167">
    <property type="entry name" value="FAD-bd_PCMH_sub1"/>
</dbReference>
<dbReference type="InterPro" id="IPR016169">
    <property type="entry name" value="FAD-bd_PCMH_sub2"/>
</dbReference>
<dbReference type="EMBL" id="JASCZI010211485">
    <property type="protein sequence ID" value="MED6192885.1"/>
    <property type="molecule type" value="Genomic_DNA"/>
</dbReference>
<comment type="cofactor">
    <cofactor evidence="1">
        <name>FAD</name>
        <dbReference type="ChEBI" id="CHEBI:57692"/>
    </cofactor>
</comment>
<evidence type="ECO:0000313" key="10">
    <source>
        <dbReference type="Proteomes" id="UP001341840"/>
    </source>
</evidence>
<evidence type="ECO:0000256" key="2">
    <source>
        <dbReference type="ARBA" id="ARBA00005466"/>
    </source>
</evidence>
<dbReference type="InterPro" id="IPR012951">
    <property type="entry name" value="BBE"/>
</dbReference>
<dbReference type="PROSITE" id="PS51387">
    <property type="entry name" value="FAD_PCMH"/>
    <property type="match status" value="1"/>
</dbReference>
<evidence type="ECO:0000256" key="1">
    <source>
        <dbReference type="ARBA" id="ARBA00001974"/>
    </source>
</evidence>
<dbReference type="SUPFAM" id="SSF56176">
    <property type="entry name" value="FAD-binding/transporter-associated domain-like"/>
    <property type="match status" value="1"/>
</dbReference>
<feature type="chain" id="PRO_5047495713" description="FAD-binding PCMH-type domain-containing protein" evidence="7">
    <location>
        <begin position="26"/>
        <end position="541"/>
    </location>
</feature>
<keyword evidence="10" id="KW-1185">Reference proteome</keyword>
<keyword evidence="3" id="KW-0285">Flavoprotein</keyword>
<dbReference type="Gene3D" id="3.30.465.10">
    <property type="match status" value="1"/>
</dbReference>
<sequence>MKLVTVSSQFIAIIIVLLFSFTACAFDDTHENFLQCLYHNNSTGISKLVYTKTNSSYSSILQSSIQNLRFSYNNTPKPLVIVTPLQPSHVQATIICSQLYGLQLRIRSGGHDYEGLSYVSQVPFVIIDFINYRKIQVDVENREAWVQVGATVGELYYSIGTKIKTLAFPAGVCLTVGVGGQFSGGGYGYLLRKYGLAADNIIDAHIVDVKGRFLDREAMGEDLFWAIRGGSGASFGVILAWKIRLVPVPSTVTRFIAPRTLEQNATKLVHKWQSVASKLDKNLALTLTLKTVNSSINKEELTVQALFVGLFLGGVDKLIPLMQKSFPELGLAKEECTEMSWIEFTLYSYGYGGQPLEVLLIRTQANSDSFKAKSDYVRDPIPESGLEGLWRLMFEDEAKGLFLVFFPFGGIMSEIPESKIPFPHRSGVLYQIQYSLHWQEKGEEIAERRIEWMRKLYSYMEGYVSKSPREAYLNYRDLDIGVNNINGYTSYEQASIWGDRYFKNNFKRLAHVKTKVDPLNFFRYEQSIPTLLSKVQGTQIV</sequence>
<comment type="caution">
    <text evidence="9">The sequence shown here is derived from an EMBL/GenBank/DDBJ whole genome shotgun (WGS) entry which is preliminary data.</text>
</comment>
<evidence type="ECO:0000313" key="9">
    <source>
        <dbReference type="EMBL" id="MED6192885.1"/>
    </source>
</evidence>
<evidence type="ECO:0000256" key="7">
    <source>
        <dbReference type="SAM" id="SignalP"/>
    </source>
</evidence>
<dbReference type="Pfam" id="PF01565">
    <property type="entry name" value="FAD_binding_4"/>
    <property type="match status" value="1"/>
</dbReference>
<dbReference type="InterPro" id="IPR006094">
    <property type="entry name" value="Oxid_FAD_bind_N"/>
</dbReference>
<keyword evidence="6" id="KW-0325">Glycoprotein</keyword>
<dbReference type="InterPro" id="IPR016166">
    <property type="entry name" value="FAD-bd_PCMH"/>
</dbReference>
<reference evidence="9 10" key="1">
    <citation type="journal article" date="2023" name="Plants (Basel)">
        <title>Bridging the Gap: Combining Genomics and Transcriptomics Approaches to Understand Stylosanthes scabra, an Orphan Legume from the Brazilian Caatinga.</title>
        <authorList>
            <person name="Ferreira-Neto J.R.C."/>
            <person name="da Silva M.D."/>
            <person name="Binneck E."/>
            <person name="de Melo N.F."/>
            <person name="da Silva R.H."/>
            <person name="de Melo A.L.T.M."/>
            <person name="Pandolfi V."/>
            <person name="Bustamante F.O."/>
            <person name="Brasileiro-Vidal A.C."/>
            <person name="Benko-Iseppon A.M."/>
        </authorList>
    </citation>
    <scope>NUCLEOTIDE SEQUENCE [LARGE SCALE GENOMIC DNA]</scope>
    <source>
        <tissue evidence="9">Leaves</tissue>
    </source>
</reference>
<gene>
    <name evidence="9" type="ORF">PIB30_013975</name>
</gene>
<evidence type="ECO:0000256" key="5">
    <source>
        <dbReference type="ARBA" id="ARBA00022827"/>
    </source>
</evidence>
<proteinExistence type="inferred from homology"/>